<proteinExistence type="predicted"/>
<gene>
    <name evidence="1" type="ORF">VCR4J5_200406</name>
</gene>
<accession>A0ABM9QUR1</accession>
<dbReference type="Proteomes" id="UP000049077">
    <property type="component" value="Unassembled WGS sequence"/>
</dbReference>
<dbReference type="EMBL" id="CCJX01000103">
    <property type="protein sequence ID" value="CDT36294.1"/>
    <property type="molecule type" value="Genomic_DNA"/>
</dbReference>
<evidence type="ECO:0000313" key="1">
    <source>
        <dbReference type="EMBL" id="CDT36294.1"/>
    </source>
</evidence>
<protein>
    <submittedName>
        <fullName evidence="1">Uncharacterized protein</fullName>
    </submittedName>
</protein>
<comment type="caution">
    <text evidence="1">The sequence shown here is derived from an EMBL/GenBank/DDBJ whole genome shotgun (WGS) entry which is preliminary data.</text>
</comment>
<keyword evidence="2" id="KW-1185">Reference proteome</keyword>
<sequence>MLNSKIGIPSIPTWNPNGQDQLHESIHSDGLLRKLYGCCR</sequence>
<reference evidence="1 2" key="1">
    <citation type="submission" date="2014-06" db="EMBL/GenBank/DDBJ databases">
        <authorList>
            <person name="Le Roux F."/>
        </authorList>
    </citation>
    <scope>NUCLEOTIDE SEQUENCE [LARGE SCALE GENOMIC DNA]</scope>
    <source>
        <strain evidence="1 2">J5-4</strain>
    </source>
</reference>
<organism evidence="1 2">
    <name type="scientific">Vibrio crassostreae</name>
    <dbReference type="NCBI Taxonomy" id="246167"/>
    <lineage>
        <taxon>Bacteria</taxon>
        <taxon>Pseudomonadati</taxon>
        <taxon>Pseudomonadota</taxon>
        <taxon>Gammaproteobacteria</taxon>
        <taxon>Vibrionales</taxon>
        <taxon>Vibrionaceae</taxon>
        <taxon>Vibrio</taxon>
    </lineage>
</organism>
<evidence type="ECO:0000313" key="2">
    <source>
        <dbReference type="Proteomes" id="UP000049077"/>
    </source>
</evidence>
<name>A0ABM9QUR1_9VIBR</name>